<gene>
    <name evidence="1" type="ORF">FNK824_LOCUS35207</name>
</gene>
<sequence>TTTQILLPPSTTNNETVTVANEDINLTRIYSQEKEECTPSDSQFNTNERIEYKNFYFILVINLVKTSGFYLTQNSLKIRRTISTTIDIIEKSSSFVSLDRYDDVALDHSEVKNVIQVFTTITEHEHERKMWHFDGARSLLSSIEDLAKTDIIDIVVLDTLCQSRI</sequence>
<feature type="non-terminal residue" evidence="1">
    <location>
        <position position="1"/>
    </location>
</feature>
<comment type="caution">
    <text evidence="1">The sequence shown here is derived from an EMBL/GenBank/DDBJ whole genome shotgun (WGS) entry which is preliminary data.</text>
</comment>
<name>A0A820AAP5_9BILA</name>
<organism evidence="1 2">
    <name type="scientific">Rotaria sordida</name>
    <dbReference type="NCBI Taxonomy" id="392033"/>
    <lineage>
        <taxon>Eukaryota</taxon>
        <taxon>Metazoa</taxon>
        <taxon>Spiralia</taxon>
        <taxon>Gnathifera</taxon>
        <taxon>Rotifera</taxon>
        <taxon>Eurotatoria</taxon>
        <taxon>Bdelloidea</taxon>
        <taxon>Philodinida</taxon>
        <taxon>Philodinidae</taxon>
        <taxon>Rotaria</taxon>
    </lineage>
</organism>
<evidence type="ECO:0000313" key="1">
    <source>
        <dbReference type="EMBL" id="CAF4180795.1"/>
    </source>
</evidence>
<accession>A0A820AAP5</accession>
<protein>
    <submittedName>
        <fullName evidence="1">Uncharacterized protein</fullName>
    </submittedName>
</protein>
<reference evidence="1" key="1">
    <citation type="submission" date="2021-02" db="EMBL/GenBank/DDBJ databases">
        <authorList>
            <person name="Nowell W R."/>
        </authorList>
    </citation>
    <scope>NUCLEOTIDE SEQUENCE</scope>
</reference>
<dbReference type="EMBL" id="CAJOBE010014656">
    <property type="protein sequence ID" value="CAF4180795.1"/>
    <property type="molecule type" value="Genomic_DNA"/>
</dbReference>
<dbReference type="Proteomes" id="UP000663874">
    <property type="component" value="Unassembled WGS sequence"/>
</dbReference>
<proteinExistence type="predicted"/>
<evidence type="ECO:0000313" key="2">
    <source>
        <dbReference type="Proteomes" id="UP000663874"/>
    </source>
</evidence>
<dbReference type="AlphaFoldDB" id="A0A820AAP5"/>